<dbReference type="Proteomes" id="UP000216991">
    <property type="component" value="Unassembled WGS sequence"/>
</dbReference>
<gene>
    <name evidence="2" type="ORF">CHU93_06515</name>
</gene>
<evidence type="ECO:0000256" key="1">
    <source>
        <dbReference type="SAM" id="Phobius"/>
    </source>
</evidence>
<keyword evidence="1" id="KW-0472">Membrane</keyword>
<accession>A0A255YPY3</accession>
<keyword evidence="3" id="KW-1185">Reference proteome</keyword>
<keyword evidence="1" id="KW-1133">Transmembrane helix</keyword>
<organism evidence="2 3">
    <name type="scientific">Sandarakinorhabdus cyanobacteriorum</name>
    <dbReference type="NCBI Taxonomy" id="1981098"/>
    <lineage>
        <taxon>Bacteria</taxon>
        <taxon>Pseudomonadati</taxon>
        <taxon>Pseudomonadota</taxon>
        <taxon>Alphaproteobacteria</taxon>
        <taxon>Sphingomonadales</taxon>
        <taxon>Sphingosinicellaceae</taxon>
        <taxon>Sandarakinorhabdus</taxon>
    </lineage>
</organism>
<proteinExistence type="predicted"/>
<dbReference type="OrthoDB" id="7429032at2"/>
<dbReference type="AlphaFoldDB" id="A0A255YPY3"/>
<evidence type="ECO:0000313" key="3">
    <source>
        <dbReference type="Proteomes" id="UP000216991"/>
    </source>
</evidence>
<keyword evidence="1" id="KW-0812">Transmembrane</keyword>
<reference evidence="2 3" key="1">
    <citation type="submission" date="2017-07" db="EMBL/GenBank/DDBJ databases">
        <title>Sandarakinorhabdus cyanobacteriorum sp. nov., a novel bacterium isolated from cyanobacterial aggregates in a eutrophic lake.</title>
        <authorList>
            <person name="Cai H."/>
        </authorList>
    </citation>
    <scope>NUCLEOTIDE SEQUENCE [LARGE SCALE GENOMIC DNA]</scope>
    <source>
        <strain evidence="2 3">TH057</strain>
    </source>
</reference>
<dbReference type="RefSeq" id="WP_094473306.1">
    <property type="nucleotide sequence ID" value="NZ_NOXT01000100.1"/>
</dbReference>
<name>A0A255YPY3_9SPHN</name>
<feature type="transmembrane region" description="Helical" evidence="1">
    <location>
        <begin position="12"/>
        <end position="33"/>
    </location>
</feature>
<sequence>MPPSVPPAESLMILSTASLIGLAMIGSLAAWAWSGWLKLKTREIEARPAAKNSDLPAIGQRIDLADLKERIRKLEAIAAGVDI</sequence>
<evidence type="ECO:0000313" key="2">
    <source>
        <dbReference type="EMBL" id="OYQ30655.1"/>
    </source>
</evidence>
<dbReference type="EMBL" id="NOXT01000100">
    <property type="protein sequence ID" value="OYQ30655.1"/>
    <property type="molecule type" value="Genomic_DNA"/>
</dbReference>
<comment type="caution">
    <text evidence="2">The sequence shown here is derived from an EMBL/GenBank/DDBJ whole genome shotgun (WGS) entry which is preliminary data.</text>
</comment>
<protein>
    <submittedName>
        <fullName evidence="2">Uncharacterized protein</fullName>
    </submittedName>
</protein>